<dbReference type="Pfam" id="PF02086">
    <property type="entry name" value="MethyltransfD12"/>
    <property type="match status" value="1"/>
</dbReference>
<evidence type="ECO:0000256" key="4">
    <source>
        <dbReference type="ARBA" id="ARBA00022691"/>
    </source>
</evidence>
<evidence type="ECO:0000313" key="7">
    <source>
        <dbReference type="Proteomes" id="UP001211015"/>
    </source>
</evidence>
<evidence type="ECO:0000256" key="5">
    <source>
        <dbReference type="ARBA" id="ARBA00047942"/>
    </source>
</evidence>
<dbReference type="RefSeq" id="WP_207739438.1">
    <property type="nucleotide sequence ID" value="NZ_JADNGL010000011.1"/>
</dbReference>
<dbReference type="GO" id="GO:0009307">
    <property type="term" value="P:DNA restriction-modification system"/>
    <property type="evidence" value="ECO:0007669"/>
    <property type="project" value="InterPro"/>
</dbReference>
<dbReference type="EC" id="2.1.1.72" evidence="1"/>
<reference evidence="6" key="1">
    <citation type="submission" date="2023-01" db="EMBL/GenBank/DDBJ databases">
        <title>Human gut microbiome strain richness.</title>
        <authorList>
            <person name="Chen-Liaw A."/>
        </authorList>
    </citation>
    <scope>NUCLEOTIDE SEQUENCE</scope>
    <source>
        <strain evidence="6">1001275st1_F4_1001275B_160808</strain>
    </source>
</reference>
<dbReference type="Proteomes" id="UP001211015">
    <property type="component" value="Unassembled WGS sequence"/>
</dbReference>
<dbReference type="EMBL" id="JAQMLV010000001">
    <property type="protein sequence ID" value="MDB8743457.1"/>
    <property type="molecule type" value="Genomic_DNA"/>
</dbReference>
<sequence length="381" mass="44068">MGNKTLANLALQYNISYPYLHSLYLNNQMDSVNIPSIQIKEPIRKYKITKINNRRYLGNKYKLLPFIKNVVDNNTEQISIVADIFAGTGAVASAFLDRQIITNDIMYSNYICHIAWFSPQYFSESKIIDYIVFYNTVEISDENYMTQNFSDTYFSKSDCSRIGFIRQNIEDEYLQGNINERERAILITSLLYAMDKIANTCGHYDAYRKGVMFDKKLELSLPTPNPNNNINNKCYNIDANELVKSITADLVYIDPPYNSRQYCDAYHLIENVARWEKPKVSGVARKMDRSKMKSDYCTRKATVAFEDLVTNINAKYILLSYNNMAKKGNDRSNAKISDEDIIRILQAKGDVRIFSENYKAFTTGKSNINDNEERLFLCQCK</sequence>
<proteinExistence type="predicted"/>
<evidence type="ECO:0000256" key="2">
    <source>
        <dbReference type="ARBA" id="ARBA00022603"/>
    </source>
</evidence>
<keyword evidence="2 6" id="KW-0489">Methyltransferase</keyword>
<dbReference type="PRINTS" id="PR00505">
    <property type="entry name" value="D12N6MTFRASE"/>
</dbReference>
<dbReference type="GO" id="GO:0003676">
    <property type="term" value="F:nucleic acid binding"/>
    <property type="evidence" value="ECO:0007669"/>
    <property type="project" value="InterPro"/>
</dbReference>
<evidence type="ECO:0000313" key="6">
    <source>
        <dbReference type="EMBL" id="MDB8743457.1"/>
    </source>
</evidence>
<keyword evidence="4" id="KW-0949">S-adenosyl-L-methionine</keyword>
<comment type="caution">
    <text evidence="6">The sequence shown here is derived from an EMBL/GenBank/DDBJ whole genome shotgun (WGS) entry which is preliminary data.</text>
</comment>
<organism evidence="6 7">
    <name type="scientific">Ruminococcus bicirculans</name>
    <name type="common">ex Wegman et al. 2014</name>
    <dbReference type="NCBI Taxonomy" id="1160721"/>
    <lineage>
        <taxon>Bacteria</taxon>
        <taxon>Bacillati</taxon>
        <taxon>Bacillota</taxon>
        <taxon>Clostridia</taxon>
        <taxon>Eubacteriales</taxon>
        <taxon>Oscillospiraceae</taxon>
        <taxon>Ruminococcus</taxon>
    </lineage>
</organism>
<accession>A0AAW6E2X5</accession>
<protein>
    <recommendedName>
        <fullName evidence="1">site-specific DNA-methyltransferase (adenine-specific)</fullName>
        <ecNumber evidence="1">2.1.1.72</ecNumber>
    </recommendedName>
</protein>
<dbReference type="InterPro" id="IPR002052">
    <property type="entry name" value="DNA_methylase_N6_adenine_CS"/>
</dbReference>
<dbReference type="PROSITE" id="PS00092">
    <property type="entry name" value="N6_MTASE"/>
    <property type="match status" value="1"/>
</dbReference>
<dbReference type="GO" id="GO:0032259">
    <property type="term" value="P:methylation"/>
    <property type="evidence" value="ECO:0007669"/>
    <property type="project" value="UniProtKB-KW"/>
</dbReference>
<dbReference type="Gene3D" id="3.40.50.150">
    <property type="entry name" value="Vaccinia Virus protein VP39"/>
    <property type="match status" value="2"/>
</dbReference>
<name>A0AAW6E2X5_9FIRM</name>
<gene>
    <name evidence="6" type="ORF">PNU62_00310</name>
</gene>
<comment type="catalytic activity">
    <reaction evidence="5">
        <text>a 2'-deoxyadenosine in DNA + S-adenosyl-L-methionine = an N(6)-methyl-2'-deoxyadenosine in DNA + S-adenosyl-L-homocysteine + H(+)</text>
        <dbReference type="Rhea" id="RHEA:15197"/>
        <dbReference type="Rhea" id="RHEA-COMP:12418"/>
        <dbReference type="Rhea" id="RHEA-COMP:12419"/>
        <dbReference type="ChEBI" id="CHEBI:15378"/>
        <dbReference type="ChEBI" id="CHEBI:57856"/>
        <dbReference type="ChEBI" id="CHEBI:59789"/>
        <dbReference type="ChEBI" id="CHEBI:90615"/>
        <dbReference type="ChEBI" id="CHEBI:90616"/>
        <dbReference type="EC" id="2.1.1.72"/>
    </reaction>
</comment>
<dbReference type="GO" id="GO:0009007">
    <property type="term" value="F:site-specific DNA-methyltransferase (adenine-specific) activity"/>
    <property type="evidence" value="ECO:0007669"/>
    <property type="project" value="UniProtKB-EC"/>
</dbReference>
<dbReference type="InterPro" id="IPR029063">
    <property type="entry name" value="SAM-dependent_MTases_sf"/>
</dbReference>
<dbReference type="AlphaFoldDB" id="A0AAW6E2X5"/>
<evidence type="ECO:0000256" key="1">
    <source>
        <dbReference type="ARBA" id="ARBA00011900"/>
    </source>
</evidence>
<evidence type="ECO:0000256" key="3">
    <source>
        <dbReference type="ARBA" id="ARBA00022679"/>
    </source>
</evidence>
<dbReference type="InterPro" id="IPR012327">
    <property type="entry name" value="MeTrfase_D12"/>
</dbReference>
<dbReference type="SUPFAM" id="SSF53335">
    <property type="entry name" value="S-adenosyl-L-methionine-dependent methyltransferases"/>
    <property type="match status" value="1"/>
</dbReference>
<keyword evidence="3" id="KW-0808">Transferase</keyword>